<protein>
    <submittedName>
        <fullName evidence="1">Uncharacterized protein</fullName>
    </submittedName>
</protein>
<accession>A0ABX6LI74</accession>
<keyword evidence="2" id="KW-1185">Reference proteome</keyword>
<organism evidence="1 2">
    <name type="scientific">Chitinophaga oryzae</name>
    <dbReference type="NCBI Taxonomy" id="2725414"/>
    <lineage>
        <taxon>Bacteria</taxon>
        <taxon>Pseudomonadati</taxon>
        <taxon>Bacteroidota</taxon>
        <taxon>Chitinophagia</taxon>
        <taxon>Chitinophagales</taxon>
        <taxon>Chitinophagaceae</taxon>
        <taxon>Chitinophaga</taxon>
    </lineage>
</organism>
<evidence type="ECO:0000313" key="2">
    <source>
        <dbReference type="Proteomes" id="UP000503144"/>
    </source>
</evidence>
<dbReference type="Proteomes" id="UP000503144">
    <property type="component" value="Chromosome"/>
</dbReference>
<name>A0ABX6LI74_9BACT</name>
<sequence length="69" mass="7474">MLKKKMKALASQKKVPGSEKHFEVISDAAAASLFGGYSEDCQKLKNCGEFHGTCNTLETCGKYTEPSIS</sequence>
<evidence type="ECO:0000313" key="1">
    <source>
        <dbReference type="EMBL" id="QJB39468.1"/>
    </source>
</evidence>
<proteinExistence type="predicted"/>
<dbReference type="RefSeq" id="WP_168861177.1">
    <property type="nucleotide sequence ID" value="NZ_CP051204.2"/>
</dbReference>
<gene>
    <name evidence="1" type="ORF">HF324_17035</name>
</gene>
<dbReference type="EMBL" id="CP051204">
    <property type="protein sequence ID" value="QJB39468.1"/>
    <property type="molecule type" value="Genomic_DNA"/>
</dbReference>
<reference evidence="1" key="1">
    <citation type="submission" date="2020-09" db="EMBL/GenBank/DDBJ databases">
        <authorList>
            <person name="Kittiwongwattana C."/>
        </authorList>
    </citation>
    <scope>NUCLEOTIDE SEQUENCE</scope>
    <source>
        <strain evidence="1">1303</strain>
    </source>
</reference>